<accession>A0A4Q9PKP2</accession>
<name>A0A4Q9PKP2_9APHY</name>
<proteinExistence type="predicted"/>
<protein>
    <submittedName>
        <fullName evidence="1">Uncharacterized protein</fullName>
    </submittedName>
</protein>
<keyword evidence="2" id="KW-1185">Reference proteome</keyword>
<evidence type="ECO:0000313" key="1">
    <source>
        <dbReference type="EMBL" id="TBU54740.1"/>
    </source>
</evidence>
<dbReference type="AlphaFoldDB" id="A0A4Q9PKP2"/>
<gene>
    <name evidence="1" type="ORF">BD310DRAFT_729978</name>
</gene>
<dbReference type="Proteomes" id="UP000292082">
    <property type="component" value="Unassembled WGS sequence"/>
</dbReference>
<reference evidence="1 2" key="1">
    <citation type="submission" date="2019-01" db="EMBL/GenBank/DDBJ databases">
        <title>Draft genome sequences of three monokaryotic isolates of the white-rot basidiomycete fungus Dichomitus squalens.</title>
        <authorList>
            <consortium name="DOE Joint Genome Institute"/>
            <person name="Lopez S.C."/>
            <person name="Andreopoulos B."/>
            <person name="Pangilinan J."/>
            <person name="Lipzen A."/>
            <person name="Riley R."/>
            <person name="Ahrendt S."/>
            <person name="Ng V."/>
            <person name="Barry K."/>
            <person name="Daum C."/>
            <person name="Grigoriev I.V."/>
            <person name="Hilden K.S."/>
            <person name="Makela M.R."/>
            <person name="de Vries R.P."/>
        </authorList>
    </citation>
    <scope>NUCLEOTIDE SEQUENCE [LARGE SCALE GENOMIC DNA]</scope>
    <source>
        <strain evidence="1 2">CBS 464.89</strain>
    </source>
</reference>
<organism evidence="1 2">
    <name type="scientific">Dichomitus squalens</name>
    <dbReference type="NCBI Taxonomy" id="114155"/>
    <lineage>
        <taxon>Eukaryota</taxon>
        <taxon>Fungi</taxon>
        <taxon>Dikarya</taxon>
        <taxon>Basidiomycota</taxon>
        <taxon>Agaricomycotina</taxon>
        <taxon>Agaricomycetes</taxon>
        <taxon>Polyporales</taxon>
        <taxon>Polyporaceae</taxon>
        <taxon>Dichomitus</taxon>
    </lineage>
</organism>
<evidence type="ECO:0000313" key="2">
    <source>
        <dbReference type="Proteomes" id="UP000292082"/>
    </source>
</evidence>
<dbReference type="EMBL" id="ML145182">
    <property type="protein sequence ID" value="TBU54740.1"/>
    <property type="molecule type" value="Genomic_DNA"/>
</dbReference>
<sequence length="66" mass="7114">MISMYTLPMAGMCLCSSVVVSIPNKYSLSFSTHQPLLGMSHNPALPCIAMKLKVDILPAITRGMVC</sequence>